<keyword evidence="1" id="KW-0472">Membrane</keyword>
<evidence type="ECO:0000256" key="1">
    <source>
        <dbReference type="SAM" id="Phobius"/>
    </source>
</evidence>
<gene>
    <name evidence="3" type="primary">LOC112694055</name>
</gene>
<proteinExistence type="predicted"/>
<keyword evidence="2" id="KW-1185">Reference proteome</keyword>
<evidence type="ECO:0000313" key="3">
    <source>
        <dbReference type="RefSeq" id="XP_025425181.1"/>
    </source>
</evidence>
<evidence type="ECO:0000313" key="2">
    <source>
        <dbReference type="Proteomes" id="UP000694846"/>
    </source>
</evidence>
<dbReference type="AlphaFoldDB" id="A0A8B8GRF1"/>
<organism evidence="2 3">
    <name type="scientific">Sipha flava</name>
    <name type="common">yellow sugarcane aphid</name>
    <dbReference type="NCBI Taxonomy" id="143950"/>
    <lineage>
        <taxon>Eukaryota</taxon>
        <taxon>Metazoa</taxon>
        <taxon>Ecdysozoa</taxon>
        <taxon>Arthropoda</taxon>
        <taxon>Hexapoda</taxon>
        <taxon>Insecta</taxon>
        <taxon>Pterygota</taxon>
        <taxon>Neoptera</taxon>
        <taxon>Paraneoptera</taxon>
        <taxon>Hemiptera</taxon>
        <taxon>Sternorrhyncha</taxon>
        <taxon>Aphidomorpha</taxon>
        <taxon>Aphidoidea</taxon>
        <taxon>Aphididae</taxon>
        <taxon>Sipha</taxon>
    </lineage>
</organism>
<feature type="transmembrane region" description="Helical" evidence="1">
    <location>
        <begin position="87"/>
        <end position="108"/>
    </location>
</feature>
<protein>
    <submittedName>
        <fullName evidence="3">Uncharacterized protein LOC112694055</fullName>
    </submittedName>
</protein>
<sequence length="109" mass="12496">MLIIKLDSVTERFSVGTSWVRMASAFLESWTALEIGHVIPGAMNAFGWTETILSTATCTMSLTTFNAARWVTAIFNHMTKVLTVKTLRWPTCGFIWFFYYYFGVMYLIL</sequence>
<accession>A0A8B8GRF1</accession>
<keyword evidence="1" id="KW-1133">Transmembrane helix</keyword>
<keyword evidence="1" id="KW-0812">Transmembrane</keyword>
<dbReference type="GeneID" id="112694055"/>
<dbReference type="Proteomes" id="UP000694846">
    <property type="component" value="Unplaced"/>
</dbReference>
<reference evidence="3" key="1">
    <citation type="submission" date="2025-08" db="UniProtKB">
        <authorList>
            <consortium name="RefSeq"/>
        </authorList>
    </citation>
    <scope>IDENTIFICATION</scope>
    <source>
        <tissue evidence="3">Whole body</tissue>
    </source>
</reference>
<name>A0A8B8GRF1_9HEMI</name>
<dbReference type="RefSeq" id="XP_025425181.1">
    <property type="nucleotide sequence ID" value="XM_025569396.1"/>
</dbReference>